<keyword evidence="1" id="KW-0472">Membrane</keyword>
<evidence type="ECO:0000313" key="5">
    <source>
        <dbReference type="Proteomes" id="UP000774130"/>
    </source>
</evidence>
<accession>A0ABS6T986</accession>
<comment type="caution">
    <text evidence="4">The sequence shown here is derived from an EMBL/GenBank/DDBJ whole genome shotgun (WGS) entry which is preliminary data.</text>
</comment>
<gene>
    <name evidence="4" type="ORF">KUA55_02140</name>
</gene>
<feature type="transmembrane region" description="Helical" evidence="1">
    <location>
        <begin position="324"/>
        <end position="347"/>
    </location>
</feature>
<dbReference type="InterPro" id="IPR010317">
    <property type="entry name" value="WxLIP_PGBD"/>
</dbReference>
<evidence type="ECO:0000259" key="3">
    <source>
        <dbReference type="Pfam" id="PF11797"/>
    </source>
</evidence>
<keyword evidence="1" id="KW-1133">Transmembrane helix</keyword>
<proteinExistence type="predicted"/>
<keyword evidence="1" id="KW-0812">Transmembrane</keyword>
<protein>
    <submittedName>
        <fullName evidence="4">DUF916 and DUF3324 domain-containing protein</fullName>
    </submittedName>
</protein>
<feature type="domain" description="WxL Interacting Protein host binding" evidence="3">
    <location>
        <begin position="170"/>
        <end position="309"/>
    </location>
</feature>
<organism evidence="4 5">
    <name type="scientific">Enterococcus alishanensis</name>
    <dbReference type="NCBI Taxonomy" id="1303817"/>
    <lineage>
        <taxon>Bacteria</taxon>
        <taxon>Bacillati</taxon>
        <taxon>Bacillota</taxon>
        <taxon>Bacilli</taxon>
        <taxon>Lactobacillales</taxon>
        <taxon>Enterococcaceae</taxon>
        <taxon>Enterococcus</taxon>
    </lineage>
</organism>
<dbReference type="Proteomes" id="UP000774130">
    <property type="component" value="Unassembled WGS sequence"/>
</dbReference>
<reference evidence="4 5" key="1">
    <citation type="submission" date="2021-06" db="EMBL/GenBank/DDBJ databases">
        <title>Enterococcus alishanensis sp. nov., a novel lactic acid bacterium isolated from fresh coffee beans.</title>
        <authorList>
            <person name="Chen Y.-S."/>
        </authorList>
    </citation>
    <scope>NUCLEOTIDE SEQUENCE [LARGE SCALE GENOMIC DNA]</scope>
    <source>
        <strain evidence="4 5">ALS3</strain>
    </source>
</reference>
<evidence type="ECO:0000313" key="4">
    <source>
        <dbReference type="EMBL" id="MBV7389464.1"/>
    </source>
</evidence>
<dbReference type="Pfam" id="PF06030">
    <property type="entry name" value="WxLIP_PGBD"/>
    <property type="match status" value="1"/>
</dbReference>
<evidence type="ECO:0000259" key="2">
    <source>
        <dbReference type="Pfam" id="PF06030"/>
    </source>
</evidence>
<name>A0ABS6T986_9ENTE</name>
<dbReference type="RefSeq" id="WP_218324522.1">
    <property type="nucleotide sequence ID" value="NZ_JAHUZB010000001.1"/>
</dbReference>
<dbReference type="EMBL" id="JAHUZB010000001">
    <property type="protein sequence ID" value="MBV7389464.1"/>
    <property type="molecule type" value="Genomic_DNA"/>
</dbReference>
<dbReference type="Pfam" id="PF11797">
    <property type="entry name" value="WxLIP_HBD"/>
    <property type="match status" value="1"/>
</dbReference>
<feature type="domain" description="WxL Interacting Protein peptidoglycan binding" evidence="2">
    <location>
        <begin position="36"/>
        <end position="158"/>
    </location>
</feature>
<evidence type="ECO:0000256" key="1">
    <source>
        <dbReference type="SAM" id="Phobius"/>
    </source>
</evidence>
<dbReference type="InterPro" id="IPR021759">
    <property type="entry name" value="WxLIP_HBD"/>
</dbReference>
<keyword evidence="5" id="KW-1185">Reference proteome</keyword>
<sequence length="359" mass="40383">MKKLNILFVNLLAFLLFFIGGSIVTVASTQNAGVGYSVQKISPEGAQVSEASSYYDLLVTPGETRTIQARIQNSEAEEISVHSDIFTTYTNANGEISYTSQPEKYDSSLKFKVSDFSTIVASDIDATIAPNSSEVVTVEIKIPNNIPDGVYLGSWYFLKDGQDETTSSSEGISINNMYSYAMAIKLTVNKEIEAPNMNLLNITTGLNNYRKVINANLQNDQAAVLSNLTVSAEVMKRGEYEVLYSNEISGLIMAPNSNYSFPVFYNDEPMEAGRYTMNVKATTTDPKWAEKTWEWTEDFTITENEVREYSSKAINDPEVEESNWTWLIILLIVILIILLLILLFVLYRRKKKKEEEQDR</sequence>